<evidence type="ECO:0000259" key="4">
    <source>
        <dbReference type="Pfam" id="PF08241"/>
    </source>
</evidence>
<dbReference type="SUPFAM" id="SSF53335">
    <property type="entry name" value="S-adenosyl-L-methionine-dependent methyltransferases"/>
    <property type="match status" value="1"/>
</dbReference>
<evidence type="ECO:0000313" key="6">
    <source>
        <dbReference type="Proteomes" id="UP001489509"/>
    </source>
</evidence>
<dbReference type="Gene3D" id="3.40.50.150">
    <property type="entry name" value="Vaccinia Virus protein VP39"/>
    <property type="match status" value="1"/>
</dbReference>
<feature type="domain" description="Methyltransferase type 11" evidence="4">
    <location>
        <begin position="43"/>
        <end position="133"/>
    </location>
</feature>
<dbReference type="GO" id="GO:0008168">
    <property type="term" value="F:methyltransferase activity"/>
    <property type="evidence" value="ECO:0007669"/>
    <property type="project" value="UniProtKB-KW"/>
</dbReference>
<protein>
    <submittedName>
        <fullName evidence="5">Class I SAM-dependent methyltransferase</fullName>
    </submittedName>
</protein>
<dbReference type="GO" id="GO:0032259">
    <property type="term" value="P:methylation"/>
    <property type="evidence" value="ECO:0007669"/>
    <property type="project" value="UniProtKB-KW"/>
</dbReference>
<dbReference type="InterPro" id="IPR013216">
    <property type="entry name" value="Methyltransf_11"/>
</dbReference>
<proteinExistence type="inferred from homology"/>
<organism evidence="5 6">
    <name type="scientific">Solibaculum intestinale</name>
    <dbReference type="NCBI Taxonomy" id="3133165"/>
    <lineage>
        <taxon>Bacteria</taxon>
        <taxon>Bacillati</taxon>
        <taxon>Bacillota</taxon>
        <taxon>Clostridia</taxon>
        <taxon>Eubacteriales</taxon>
        <taxon>Oscillospiraceae</taxon>
        <taxon>Solibaculum</taxon>
    </lineage>
</organism>
<evidence type="ECO:0000256" key="1">
    <source>
        <dbReference type="ARBA" id="ARBA00008361"/>
    </source>
</evidence>
<comment type="caution">
    <text evidence="5">The sequence shown here is derived from an EMBL/GenBank/DDBJ whole genome shotgun (WGS) entry which is preliminary data.</text>
</comment>
<dbReference type="InterPro" id="IPR051052">
    <property type="entry name" value="Diverse_substrate_MTase"/>
</dbReference>
<dbReference type="CDD" id="cd02440">
    <property type="entry name" value="AdoMet_MTases"/>
    <property type="match status" value="1"/>
</dbReference>
<keyword evidence="3" id="KW-0808">Transferase</keyword>
<evidence type="ECO:0000256" key="3">
    <source>
        <dbReference type="ARBA" id="ARBA00022679"/>
    </source>
</evidence>
<reference evidence="5 6" key="1">
    <citation type="submission" date="2024-03" db="EMBL/GenBank/DDBJ databases">
        <title>Human intestinal bacterial collection.</title>
        <authorList>
            <person name="Pauvert C."/>
            <person name="Hitch T.C.A."/>
            <person name="Clavel T."/>
        </authorList>
    </citation>
    <scope>NUCLEOTIDE SEQUENCE [LARGE SCALE GENOMIC DNA]</scope>
    <source>
        <strain evidence="5 6">CLA-JM-H44</strain>
    </source>
</reference>
<accession>A0ABV1DZM0</accession>
<sequence length="253" mass="28295">MDSKQLFSGRADQYARWRPSYPGPLVDALLRLVFVKEGPVIADIGAGTGIFSGLLLSRGATVYAVEPNFDMRETAKRELHGFVQFHAVAGSAEHTGLRDQSVDGVSVAQAFHWFDPMQFRDECRRILKPGGRVTLIWNFLDDSAPVVRDNNRLCEEICQKNVETLAGSAMLQEMCRCFFQDGRYTFIRHPNDFRCDREGFLGLSLSSSYAPKPDEGHYARFVNAVGSLFDRYETGGALLLPNFVHCYVGRVGA</sequence>
<keyword evidence="2 5" id="KW-0489">Methyltransferase</keyword>
<dbReference type="PANTHER" id="PTHR44942:SF4">
    <property type="entry name" value="METHYLTRANSFERASE TYPE 11 DOMAIN-CONTAINING PROTEIN"/>
    <property type="match status" value="1"/>
</dbReference>
<dbReference type="InterPro" id="IPR029063">
    <property type="entry name" value="SAM-dependent_MTases_sf"/>
</dbReference>
<evidence type="ECO:0000256" key="2">
    <source>
        <dbReference type="ARBA" id="ARBA00022603"/>
    </source>
</evidence>
<dbReference type="Proteomes" id="UP001489509">
    <property type="component" value="Unassembled WGS sequence"/>
</dbReference>
<evidence type="ECO:0000313" key="5">
    <source>
        <dbReference type="EMBL" id="MEQ2440506.1"/>
    </source>
</evidence>
<comment type="similarity">
    <text evidence="1">Belongs to the methyltransferase superfamily.</text>
</comment>
<gene>
    <name evidence="5" type="ORF">WMO26_06680</name>
</gene>
<dbReference type="RefSeq" id="WP_349219110.1">
    <property type="nucleotide sequence ID" value="NZ_JBBMFD010000008.1"/>
</dbReference>
<keyword evidence="6" id="KW-1185">Reference proteome</keyword>
<dbReference type="PANTHER" id="PTHR44942">
    <property type="entry name" value="METHYLTRANSF_11 DOMAIN-CONTAINING PROTEIN"/>
    <property type="match status" value="1"/>
</dbReference>
<dbReference type="Pfam" id="PF08241">
    <property type="entry name" value="Methyltransf_11"/>
    <property type="match status" value="1"/>
</dbReference>
<dbReference type="EMBL" id="JBBMFD010000008">
    <property type="protein sequence ID" value="MEQ2440506.1"/>
    <property type="molecule type" value="Genomic_DNA"/>
</dbReference>
<name>A0ABV1DZM0_9FIRM</name>